<dbReference type="SUPFAM" id="SSF48452">
    <property type="entry name" value="TPR-like"/>
    <property type="match status" value="1"/>
</dbReference>
<evidence type="ECO:0000313" key="2">
    <source>
        <dbReference type="EMBL" id="OAD19113.1"/>
    </source>
</evidence>
<dbReference type="InterPro" id="IPR011009">
    <property type="entry name" value="Kinase-like_dom_sf"/>
</dbReference>
<feature type="binding site" evidence="1">
    <location>
        <position position="243"/>
    </location>
    <ligand>
        <name>ATP</name>
        <dbReference type="ChEBI" id="CHEBI:30616"/>
    </ligand>
</feature>
<dbReference type="GO" id="GO:0005524">
    <property type="term" value="F:ATP binding"/>
    <property type="evidence" value="ECO:0007669"/>
    <property type="project" value="UniProtKB-UniRule"/>
</dbReference>
<keyword evidence="3" id="KW-1185">Reference proteome</keyword>
<gene>
    <name evidence="2" type="ORF">THIOM_005270</name>
</gene>
<dbReference type="Gene3D" id="1.10.510.10">
    <property type="entry name" value="Transferase(Phosphotransferase) domain 1"/>
    <property type="match status" value="1"/>
</dbReference>
<reference evidence="2 3" key="1">
    <citation type="submission" date="2016-05" db="EMBL/GenBank/DDBJ databases">
        <title>Single-cell genome of chain-forming Candidatus Thiomargarita nelsonii and comparison to other large sulfur-oxidizing bacteria.</title>
        <authorList>
            <person name="Winkel M."/>
            <person name="Salman V."/>
            <person name="Woyke T."/>
            <person name="Schulz-Vogt H."/>
            <person name="Richter M."/>
            <person name="Flood B."/>
            <person name="Bailey J."/>
            <person name="Amann R."/>
            <person name="Mussmann M."/>
        </authorList>
    </citation>
    <scope>NUCLEOTIDE SEQUENCE [LARGE SCALE GENOMIC DNA]</scope>
    <source>
        <strain evidence="2 3">THI036</strain>
    </source>
</reference>
<evidence type="ECO:0000313" key="3">
    <source>
        <dbReference type="Proteomes" id="UP000076962"/>
    </source>
</evidence>
<keyword evidence="1" id="KW-0547">Nucleotide-binding</keyword>
<keyword evidence="2" id="KW-0418">Kinase</keyword>
<sequence>MVLRCTNTNTTSSGWLVALTDLLLEQMQHLAPLDDKLAAFLRHDDLLGKAMLFFLHEQFRTDPRFEKTLTALQQETILSNQQVMLEFMKDLHLSLQVKVSDEFTRHDTETRTVIQKSLANLKHLPTDMPGYSRLVLMVGSATSSMGDLESAEGLFSQVIENTHTDDEKALAYFNRFQVRLRCKVYDEALLDLQAAIAINPEQYALHDVKTYPIVQLLGAGGMGCVFLCRNNNPLIKKQRVIVKCFWETLKGSPEEVFKEAITMRQIAGDYVPEPLYAGYTNVFKQERAFFVTEYLDGMIDGEVWLKKYGPMDLKTGCLQMSPNDRVRLCYIISHWATAHNLH</sequence>
<dbReference type="EMBL" id="LUTY01002940">
    <property type="protein sequence ID" value="OAD19113.1"/>
    <property type="molecule type" value="Genomic_DNA"/>
</dbReference>
<dbReference type="GO" id="GO:0004674">
    <property type="term" value="F:protein serine/threonine kinase activity"/>
    <property type="evidence" value="ECO:0007669"/>
    <property type="project" value="UniProtKB-KW"/>
</dbReference>
<keyword evidence="1" id="KW-0067">ATP-binding</keyword>
<keyword evidence="2" id="KW-0808">Transferase</keyword>
<dbReference type="InterPro" id="IPR017441">
    <property type="entry name" value="Protein_kinase_ATP_BS"/>
</dbReference>
<keyword evidence="2" id="KW-0723">Serine/threonine-protein kinase</keyword>
<dbReference type="SUPFAM" id="SSF56112">
    <property type="entry name" value="Protein kinase-like (PK-like)"/>
    <property type="match status" value="1"/>
</dbReference>
<accession>A0A176RTN4</accession>
<dbReference type="AlphaFoldDB" id="A0A176RTN4"/>
<proteinExistence type="predicted"/>
<protein>
    <submittedName>
        <fullName evidence="2">Serine/Threonine protein kinase</fullName>
    </submittedName>
</protein>
<evidence type="ECO:0000256" key="1">
    <source>
        <dbReference type="PROSITE-ProRule" id="PRU10141"/>
    </source>
</evidence>
<name>A0A176RTN4_9GAMM</name>
<organism evidence="2 3">
    <name type="scientific">Candidatus Thiomargarita nelsonii</name>
    <dbReference type="NCBI Taxonomy" id="1003181"/>
    <lineage>
        <taxon>Bacteria</taxon>
        <taxon>Pseudomonadati</taxon>
        <taxon>Pseudomonadota</taxon>
        <taxon>Gammaproteobacteria</taxon>
        <taxon>Thiotrichales</taxon>
        <taxon>Thiotrichaceae</taxon>
        <taxon>Thiomargarita</taxon>
    </lineage>
</organism>
<dbReference type="InterPro" id="IPR011990">
    <property type="entry name" value="TPR-like_helical_dom_sf"/>
</dbReference>
<dbReference type="PROSITE" id="PS00107">
    <property type="entry name" value="PROTEIN_KINASE_ATP"/>
    <property type="match status" value="1"/>
</dbReference>
<dbReference type="Gene3D" id="1.25.40.10">
    <property type="entry name" value="Tetratricopeptide repeat domain"/>
    <property type="match status" value="1"/>
</dbReference>
<dbReference type="Proteomes" id="UP000076962">
    <property type="component" value="Unassembled WGS sequence"/>
</dbReference>
<comment type="caution">
    <text evidence="2">The sequence shown here is derived from an EMBL/GenBank/DDBJ whole genome shotgun (WGS) entry which is preliminary data.</text>
</comment>